<accession>A0A254NDX7</accession>
<comment type="caution">
    <text evidence="2">The sequence shown here is derived from an EMBL/GenBank/DDBJ whole genome shotgun (WGS) entry which is preliminary data.</text>
</comment>
<reference evidence="2 3" key="1">
    <citation type="journal article" date="2007" name="Int. J. Syst. Evol. Microbiol.">
        <title>Description of Pelomonas aquatica sp. nov. and Pelomonas puraquae sp. nov., isolated from industrial and haemodialysis water.</title>
        <authorList>
            <person name="Gomila M."/>
            <person name="Bowien B."/>
            <person name="Falsen E."/>
            <person name="Moore E.R."/>
            <person name="Lalucat J."/>
        </authorList>
    </citation>
    <scope>NUCLEOTIDE SEQUENCE [LARGE SCALE GENOMIC DNA]</scope>
    <source>
        <strain evidence="2 3">CCUG 52769</strain>
    </source>
</reference>
<dbReference type="PROSITE" id="PS50943">
    <property type="entry name" value="HTH_CROC1"/>
    <property type="match status" value="1"/>
</dbReference>
<organism evidence="2 3">
    <name type="scientific">Roseateles puraquae</name>
    <dbReference type="NCBI Taxonomy" id="431059"/>
    <lineage>
        <taxon>Bacteria</taxon>
        <taxon>Pseudomonadati</taxon>
        <taxon>Pseudomonadota</taxon>
        <taxon>Betaproteobacteria</taxon>
        <taxon>Burkholderiales</taxon>
        <taxon>Sphaerotilaceae</taxon>
        <taxon>Roseateles</taxon>
    </lineage>
</organism>
<dbReference type="AlphaFoldDB" id="A0A254NDX7"/>
<keyword evidence="3" id="KW-1185">Reference proteome</keyword>
<gene>
    <name evidence="2" type="ORF">CDO81_06985</name>
</gene>
<protein>
    <recommendedName>
        <fullName evidence="1">HTH cro/C1-type domain-containing protein</fullName>
    </recommendedName>
</protein>
<dbReference type="CDD" id="cd00093">
    <property type="entry name" value="HTH_XRE"/>
    <property type="match status" value="1"/>
</dbReference>
<dbReference type="InterPro" id="IPR010982">
    <property type="entry name" value="Lambda_DNA-bd_dom_sf"/>
</dbReference>
<dbReference type="Proteomes" id="UP000197446">
    <property type="component" value="Unassembled WGS sequence"/>
</dbReference>
<dbReference type="RefSeq" id="WP_088482356.1">
    <property type="nucleotide sequence ID" value="NZ_NISI01000001.1"/>
</dbReference>
<dbReference type="OrthoDB" id="6057891at2"/>
<dbReference type="SMART" id="SM00530">
    <property type="entry name" value="HTH_XRE"/>
    <property type="match status" value="1"/>
</dbReference>
<evidence type="ECO:0000259" key="1">
    <source>
        <dbReference type="PROSITE" id="PS50943"/>
    </source>
</evidence>
<feature type="domain" description="HTH cro/C1-type" evidence="1">
    <location>
        <begin position="7"/>
        <end position="60"/>
    </location>
</feature>
<dbReference type="SUPFAM" id="SSF47413">
    <property type="entry name" value="lambda repressor-like DNA-binding domains"/>
    <property type="match status" value="1"/>
</dbReference>
<proteinExistence type="predicted"/>
<evidence type="ECO:0000313" key="3">
    <source>
        <dbReference type="Proteomes" id="UP000197446"/>
    </source>
</evidence>
<sequence length="95" mass="10361">MKPGDLVRAARRLLAMTQEEFAVSVGSRQSLISKYERGQVDPPGALIIHCMTLLRPIDTQPVTEDSLVQLIRDRLSGAEHAAARKAIAAVIDGIR</sequence>
<dbReference type="InterPro" id="IPR001387">
    <property type="entry name" value="Cro/C1-type_HTH"/>
</dbReference>
<name>A0A254NDX7_9BURK</name>
<evidence type="ECO:0000313" key="2">
    <source>
        <dbReference type="EMBL" id="OWR06156.1"/>
    </source>
</evidence>
<dbReference type="EMBL" id="NISI01000001">
    <property type="protein sequence ID" value="OWR06156.1"/>
    <property type="molecule type" value="Genomic_DNA"/>
</dbReference>
<dbReference type="Pfam" id="PF01381">
    <property type="entry name" value="HTH_3"/>
    <property type="match status" value="1"/>
</dbReference>
<dbReference type="Gene3D" id="1.10.260.40">
    <property type="entry name" value="lambda repressor-like DNA-binding domains"/>
    <property type="match status" value="1"/>
</dbReference>
<dbReference type="GO" id="GO:0003677">
    <property type="term" value="F:DNA binding"/>
    <property type="evidence" value="ECO:0007669"/>
    <property type="project" value="InterPro"/>
</dbReference>